<accession>A0A1H0RXE4</accession>
<evidence type="ECO:0000259" key="1">
    <source>
        <dbReference type="Pfam" id="PF08878"/>
    </source>
</evidence>
<dbReference type="InterPro" id="IPR014976">
    <property type="entry name" value="AbpA_HamA_C"/>
</dbReference>
<dbReference type="Pfam" id="PF08878">
    <property type="entry name" value="HamA"/>
    <property type="match status" value="1"/>
</dbReference>
<dbReference type="RefSeq" id="WP_107204746.1">
    <property type="nucleotide sequence ID" value="NZ_CP028290.1"/>
</dbReference>
<proteinExistence type="predicted"/>
<evidence type="ECO:0000313" key="3">
    <source>
        <dbReference type="Proteomes" id="UP000199317"/>
    </source>
</evidence>
<gene>
    <name evidence="2" type="ORF">SAMN04489708_1112</name>
</gene>
<keyword evidence="3" id="KW-1185">Reference proteome</keyword>
<organism evidence="2 3">
    <name type="scientific">Paracidovorax cattleyae</name>
    <dbReference type="NCBI Taxonomy" id="80868"/>
    <lineage>
        <taxon>Bacteria</taxon>
        <taxon>Pseudomonadati</taxon>
        <taxon>Pseudomonadota</taxon>
        <taxon>Betaproteobacteria</taxon>
        <taxon>Burkholderiales</taxon>
        <taxon>Comamonadaceae</taxon>
        <taxon>Paracidovorax</taxon>
    </lineage>
</organism>
<dbReference type="Proteomes" id="UP000199317">
    <property type="component" value="Unassembled WGS sequence"/>
</dbReference>
<reference evidence="3" key="1">
    <citation type="submission" date="2016-10" db="EMBL/GenBank/DDBJ databases">
        <authorList>
            <person name="Varghese N."/>
            <person name="Submissions S."/>
        </authorList>
    </citation>
    <scope>NUCLEOTIDE SEQUENCE [LARGE SCALE GENOMIC DNA]</scope>
    <source>
        <strain evidence="3">DSM 17101</strain>
    </source>
</reference>
<dbReference type="EMBL" id="FNJL01000011">
    <property type="protein sequence ID" value="SDP34134.1"/>
    <property type="molecule type" value="Genomic_DNA"/>
</dbReference>
<protein>
    <recommendedName>
        <fullName evidence="1">Anti-bacteriophage protein A/HamA C-terminal domain-containing protein</fullName>
    </recommendedName>
</protein>
<feature type="domain" description="Anti-bacteriophage protein A/HamA C-terminal" evidence="1">
    <location>
        <begin position="37"/>
        <end position="316"/>
    </location>
</feature>
<dbReference type="OrthoDB" id="4964195at2"/>
<evidence type="ECO:0000313" key="2">
    <source>
        <dbReference type="EMBL" id="SDP34134.1"/>
    </source>
</evidence>
<dbReference type="AlphaFoldDB" id="A0A1H0RXE4"/>
<name>A0A1H0RXE4_9BURK</name>
<sequence>MTEAHLEVFRALLDPIDGFDNVVGSVAADPPLTEPRLLFLRMHVDEPEVHSLVELLTALLVDYVVPLAKRQKANATGVASRTGGSTFAHGRLTLEARRILVKFEDETKSRYGELGELLSYAIAVHYLGAAQIGSRMALKTSAGMPVHGVDGLHVLANEDGTVTFFLLESKLVPSAADASRDMVASVAEYRASRGRKLNELRLASDFSNFEVLHGEQREAAKSFFNDYAGGGNHLLRRDVHVGSLVYEEEAYSEKIPLDRTKGITIHEDYFKALYAGKHQRFKENLQRQAKAKGLELGHCEVFMIAVPNIDELKRLFAQLNPRA</sequence>